<evidence type="ECO:0000313" key="3">
    <source>
        <dbReference type="Proteomes" id="UP000276133"/>
    </source>
</evidence>
<comment type="caution">
    <text evidence="2">The sequence shown here is derived from an EMBL/GenBank/DDBJ whole genome shotgun (WGS) entry which is preliminary data.</text>
</comment>
<accession>A0A3M7T275</accession>
<dbReference type="EMBL" id="REGN01000412">
    <property type="protein sequence ID" value="RNA42123.1"/>
    <property type="molecule type" value="Genomic_DNA"/>
</dbReference>
<evidence type="ECO:0000313" key="2">
    <source>
        <dbReference type="EMBL" id="RNA42122.1"/>
    </source>
</evidence>
<feature type="region of interest" description="Disordered" evidence="1">
    <location>
        <begin position="1"/>
        <end position="47"/>
    </location>
</feature>
<sequence>MESNMPQTSKSSQSEESKSDLNIKMVTSELRNIENKLSKKTKKGNLN</sequence>
<reference evidence="2 3" key="1">
    <citation type="journal article" date="2018" name="Sci. Rep.">
        <title>Genomic signatures of local adaptation to the degree of environmental predictability in rotifers.</title>
        <authorList>
            <person name="Franch-Gras L."/>
            <person name="Hahn C."/>
            <person name="Garcia-Roger E.M."/>
            <person name="Carmona M.J."/>
            <person name="Serra M."/>
            <person name="Gomez A."/>
        </authorList>
    </citation>
    <scope>NUCLEOTIDE SEQUENCE [LARGE SCALE GENOMIC DNA]</scope>
    <source>
        <strain evidence="2">HYR1</strain>
    </source>
</reference>
<protein>
    <submittedName>
        <fullName evidence="2">Uncharacterized protein</fullName>
    </submittedName>
</protein>
<dbReference type="AlphaFoldDB" id="A0A3M7T275"/>
<keyword evidence="3" id="KW-1185">Reference proteome</keyword>
<gene>
    <name evidence="2" type="ORF">BpHYR1_030397</name>
</gene>
<name>A0A3M7T275_BRAPC</name>
<feature type="compositionally biased region" description="Basic residues" evidence="1">
    <location>
        <begin position="38"/>
        <end position="47"/>
    </location>
</feature>
<dbReference type="Proteomes" id="UP000276133">
    <property type="component" value="Unassembled WGS sequence"/>
</dbReference>
<organism evidence="2 3">
    <name type="scientific">Brachionus plicatilis</name>
    <name type="common">Marine rotifer</name>
    <name type="synonym">Brachionus muelleri</name>
    <dbReference type="NCBI Taxonomy" id="10195"/>
    <lineage>
        <taxon>Eukaryota</taxon>
        <taxon>Metazoa</taxon>
        <taxon>Spiralia</taxon>
        <taxon>Gnathifera</taxon>
        <taxon>Rotifera</taxon>
        <taxon>Eurotatoria</taxon>
        <taxon>Monogononta</taxon>
        <taxon>Pseudotrocha</taxon>
        <taxon>Ploima</taxon>
        <taxon>Brachionidae</taxon>
        <taxon>Brachionus</taxon>
    </lineage>
</organism>
<evidence type="ECO:0000256" key="1">
    <source>
        <dbReference type="SAM" id="MobiDB-lite"/>
    </source>
</evidence>
<proteinExistence type="predicted"/>
<dbReference type="EMBL" id="REGN01000412">
    <property type="protein sequence ID" value="RNA42122.1"/>
    <property type="molecule type" value="Genomic_DNA"/>
</dbReference>